<keyword evidence="8" id="KW-0460">Magnesium</keyword>
<comment type="pathway">
    <text evidence="2">Amino-acid biosynthesis; L-serine biosynthesis; L-serine from 3-phospho-D-glycerate: step 3/3.</text>
</comment>
<evidence type="ECO:0000256" key="11">
    <source>
        <dbReference type="PIRSR" id="PIRSR604469-1"/>
    </source>
</evidence>
<evidence type="ECO:0000256" key="2">
    <source>
        <dbReference type="ARBA" id="ARBA00005135"/>
    </source>
</evidence>
<comment type="caution">
    <text evidence="13">The sequence shown here is derived from an EMBL/GenBank/DDBJ whole genome shotgun (WGS) entry which is preliminary data.</text>
</comment>
<dbReference type="GO" id="GO:0006564">
    <property type="term" value="P:L-serine biosynthetic process"/>
    <property type="evidence" value="ECO:0007669"/>
    <property type="project" value="UniProtKB-KW"/>
</dbReference>
<dbReference type="SFLD" id="SFLDG01136">
    <property type="entry name" value="C1.6:_Phosphoserine_Phosphatas"/>
    <property type="match status" value="1"/>
</dbReference>
<evidence type="ECO:0000256" key="3">
    <source>
        <dbReference type="ARBA" id="ARBA00009184"/>
    </source>
</evidence>
<evidence type="ECO:0000256" key="7">
    <source>
        <dbReference type="ARBA" id="ARBA00022801"/>
    </source>
</evidence>
<evidence type="ECO:0000256" key="4">
    <source>
        <dbReference type="ARBA" id="ARBA00012640"/>
    </source>
</evidence>
<dbReference type="SFLD" id="SFLDG01129">
    <property type="entry name" value="C1.5:_HAD__Beta-PGM__Phosphata"/>
    <property type="match status" value="1"/>
</dbReference>
<name>A0A7C3J533_9CREN</name>
<dbReference type="SFLD" id="SFLDG01137">
    <property type="entry name" value="C1.6.1:_Phosphoserine_Phosphat"/>
    <property type="match status" value="1"/>
</dbReference>
<dbReference type="EC" id="3.1.3.3" evidence="4"/>
<evidence type="ECO:0000256" key="6">
    <source>
        <dbReference type="ARBA" id="ARBA00022723"/>
    </source>
</evidence>
<dbReference type="Pfam" id="PF13740">
    <property type="entry name" value="ACT_6"/>
    <property type="match status" value="1"/>
</dbReference>
<dbReference type="InterPro" id="IPR036412">
    <property type="entry name" value="HAD-like_sf"/>
</dbReference>
<comment type="similarity">
    <text evidence="3">Belongs to the HAD-like hydrolase superfamily. SerB family.</text>
</comment>
<keyword evidence="7 13" id="KW-0378">Hydrolase</keyword>
<dbReference type="UniPathway" id="UPA00135">
    <property type="reaction ID" value="UER00198"/>
</dbReference>
<dbReference type="Pfam" id="PF12710">
    <property type="entry name" value="HAD"/>
    <property type="match status" value="1"/>
</dbReference>
<evidence type="ECO:0000256" key="1">
    <source>
        <dbReference type="ARBA" id="ARBA00001946"/>
    </source>
</evidence>
<dbReference type="NCBIfam" id="TIGR01488">
    <property type="entry name" value="HAD-SF-IB"/>
    <property type="match status" value="1"/>
</dbReference>
<dbReference type="PANTHER" id="PTHR43344:SF2">
    <property type="entry name" value="PHOSPHOSERINE PHOSPHATASE"/>
    <property type="match status" value="1"/>
</dbReference>
<dbReference type="SUPFAM" id="SSF55021">
    <property type="entry name" value="ACT-like"/>
    <property type="match status" value="1"/>
</dbReference>
<protein>
    <recommendedName>
        <fullName evidence="4">phosphoserine phosphatase</fullName>
        <ecNumber evidence="4">3.1.3.3</ecNumber>
    </recommendedName>
    <alternativeName>
        <fullName evidence="10">O-phosphoserine phosphohydrolase</fullName>
    </alternativeName>
</protein>
<dbReference type="InterPro" id="IPR004469">
    <property type="entry name" value="PSP"/>
</dbReference>
<dbReference type="GO" id="GO:0036424">
    <property type="term" value="F:L-phosphoserine phosphatase activity"/>
    <property type="evidence" value="ECO:0007669"/>
    <property type="project" value="InterPro"/>
</dbReference>
<dbReference type="EMBL" id="DSTX01000013">
    <property type="protein sequence ID" value="HFK21264.1"/>
    <property type="molecule type" value="Genomic_DNA"/>
</dbReference>
<dbReference type="InterPro" id="IPR050582">
    <property type="entry name" value="HAD-like_SerB"/>
</dbReference>
<evidence type="ECO:0000256" key="8">
    <source>
        <dbReference type="ARBA" id="ARBA00022842"/>
    </source>
</evidence>
<keyword evidence="9" id="KW-0718">Serine biosynthesis</keyword>
<sequence>MLTAVGKDRPGLVAMVSGVLSRFHVNILKTRASTIFNDLFIMIMVVDTVHSTIRNEDLINILKRSCDTVGLALAVERGESYRCGKKVIVFDLDGTLIDQEIIEELAKAAGVESEVKKITSMAMEGKIDFLQALKERVRLLKGLPEERMEDVKGRITILPCVKDLMRRLKGLGFKIGIVTGGFDFVANYVGEEIGADYVFSNHLVVKDGVLTGEFTGEMVGAEAKLNAIKKIAKDVNVGLESCVAVGDGANDLFMIERVGLGVGFKPKMVVKERAPALINTEDLNVLLALIGCIDLKKDVVSRI</sequence>
<dbReference type="PANTHER" id="PTHR43344">
    <property type="entry name" value="PHOSPHOSERINE PHOSPHATASE"/>
    <property type="match status" value="1"/>
</dbReference>
<evidence type="ECO:0000256" key="9">
    <source>
        <dbReference type="ARBA" id="ARBA00023299"/>
    </source>
</evidence>
<feature type="active site" description="Nucleophile" evidence="11">
    <location>
        <position position="91"/>
    </location>
</feature>
<dbReference type="GO" id="GO:0000287">
    <property type="term" value="F:magnesium ion binding"/>
    <property type="evidence" value="ECO:0007669"/>
    <property type="project" value="TreeGrafter"/>
</dbReference>
<dbReference type="SFLD" id="SFLDS00003">
    <property type="entry name" value="Haloacid_Dehalogenase"/>
    <property type="match status" value="1"/>
</dbReference>
<dbReference type="Gene3D" id="3.40.50.1000">
    <property type="entry name" value="HAD superfamily/HAD-like"/>
    <property type="match status" value="1"/>
</dbReference>
<dbReference type="SUPFAM" id="SSF56784">
    <property type="entry name" value="HAD-like"/>
    <property type="match status" value="1"/>
</dbReference>
<feature type="active site" description="Proton donor" evidence="11">
    <location>
        <position position="93"/>
    </location>
</feature>
<dbReference type="InterPro" id="IPR002912">
    <property type="entry name" value="ACT_dom"/>
</dbReference>
<keyword evidence="6" id="KW-0479">Metal-binding</keyword>
<dbReference type="SFLD" id="SFLDF00029">
    <property type="entry name" value="phosphoserine_phosphatase"/>
    <property type="match status" value="1"/>
</dbReference>
<dbReference type="InterPro" id="IPR023214">
    <property type="entry name" value="HAD_sf"/>
</dbReference>
<dbReference type="PROSITE" id="PS51671">
    <property type="entry name" value="ACT"/>
    <property type="match status" value="1"/>
</dbReference>
<reference evidence="13" key="1">
    <citation type="journal article" date="2020" name="mSystems">
        <title>Genome- and Community-Level Interaction Insights into Carbon Utilization and Element Cycling Functions of Hydrothermarchaeota in Hydrothermal Sediment.</title>
        <authorList>
            <person name="Zhou Z."/>
            <person name="Liu Y."/>
            <person name="Xu W."/>
            <person name="Pan J."/>
            <person name="Luo Z.H."/>
            <person name="Li M."/>
        </authorList>
    </citation>
    <scope>NUCLEOTIDE SEQUENCE [LARGE SCALE GENOMIC DNA]</scope>
    <source>
        <strain evidence="13">SpSt-468</strain>
    </source>
</reference>
<evidence type="ECO:0000256" key="10">
    <source>
        <dbReference type="ARBA" id="ARBA00031693"/>
    </source>
</evidence>
<accession>A0A7C3J533</accession>
<dbReference type="AlphaFoldDB" id="A0A7C3J533"/>
<organism evidence="13">
    <name type="scientific">Candidatus Methanomethylicus mesodigestus</name>
    <dbReference type="NCBI Taxonomy" id="1867258"/>
    <lineage>
        <taxon>Archaea</taxon>
        <taxon>Thermoproteota</taxon>
        <taxon>Methanosuratincolia</taxon>
        <taxon>Candidatus Methanomethylicales</taxon>
        <taxon>Candidatus Methanomethylicaceae</taxon>
        <taxon>Candidatus Methanomethylicus</taxon>
    </lineage>
</organism>
<evidence type="ECO:0000313" key="13">
    <source>
        <dbReference type="EMBL" id="HFK21264.1"/>
    </source>
</evidence>
<feature type="domain" description="ACT" evidence="12">
    <location>
        <begin position="1"/>
        <end position="80"/>
    </location>
</feature>
<proteinExistence type="inferred from homology"/>
<dbReference type="InterPro" id="IPR045865">
    <property type="entry name" value="ACT-like_dom_sf"/>
</dbReference>
<evidence type="ECO:0000256" key="5">
    <source>
        <dbReference type="ARBA" id="ARBA00022605"/>
    </source>
</evidence>
<evidence type="ECO:0000259" key="12">
    <source>
        <dbReference type="PROSITE" id="PS51671"/>
    </source>
</evidence>
<comment type="cofactor">
    <cofactor evidence="1">
        <name>Mg(2+)</name>
        <dbReference type="ChEBI" id="CHEBI:18420"/>
    </cofactor>
</comment>
<keyword evidence="5" id="KW-0028">Amino-acid biosynthesis</keyword>
<dbReference type="GO" id="GO:0005737">
    <property type="term" value="C:cytoplasm"/>
    <property type="evidence" value="ECO:0007669"/>
    <property type="project" value="TreeGrafter"/>
</dbReference>
<dbReference type="NCBIfam" id="TIGR00338">
    <property type="entry name" value="serB"/>
    <property type="match status" value="1"/>
</dbReference>
<dbReference type="Gene3D" id="3.30.70.260">
    <property type="match status" value="1"/>
</dbReference>
<gene>
    <name evidence="13" type="primary">serB</name>
    <name evidence="13" type="ORF">ENS19_08335</name>
</gene>